<protein>
    <recommendedName>
        <fullName evidence="3">J domain-containing protein</fullName>
    </recommendedName>
</protein>
<dbReference type="OrthoDB" id="10250354at2759"/>
<dbReference type="HOGENOM" id="CLU_050546_0_0_1"/>
<dbReference type="PANTHER" id="PTHR44873:SF1">
    <property type="entry name" value="DNAJ HOMOLOG SUBFAMILY C MEMBER 30, MITOCHONDRIAL"/>
    <property type="match status" value="1"/>
</dbReference>
<organism evidence="4 5">
    <name type="scientific">Baudoinia panamericana (strain UAMH 10762)</name>
    <name type="common">Angels' share fungus</name>
    <name type="synonym">Baudoinia compniacensis (strain UAMH 10762)</name>
    <dbReference type="NCBI Taxonomy" id="717646"/>
    <lineage>
        <taxon>Eukaryota</taxon>
        <taxon>Fungi</taxon>
        <taxon>Dikarya</taxon>
        <taxon>Ascomycota</taxon>
        <taxon>Pezizomycotina</taxon>
        <taxon>Dothideomycetes</taxon>
        <taxon>Dothideomycetidae</taxon>
        <taxon>Mycosphaerellales</taxon>
        <taxon>Teratosphaeriaceae</taxon>
        <taxon>Baudoinia</taxon>
    </lineage>
</organism>
<evidence type="ECO:0000256" key="2">
    <source>
        <dbReference type="SAM" id="Phobius"/>
    </source>
</evidence>
<proteinExistence type="predicted"/>
<dbReference type="InterPro" id="IPR001623">
    <property type="entry name" value="DnaJ_domain"/>
</dbReference>
<dbReference type="GeneID" id="19112031"/>
<evidence type="ECO:0000313" key="4">
    <source>
        <dbReference type="EMBL" id="EMC97530.1"/>
    </source>
</evidence>
<name>M2NEZ5_BAUPA</name>
<dbReference type="STRING" id="717646.M2NEZ5"/>
<dbReference type="InterPro" id="IPR053025">
    <property type="entry name" value="Mito_ATP_Synthase-Asso"/>
</dbReference>
<keyword evidence="2" id="KW-0812">Transmembrane</keyword>
<accession>M2NEZ5</accession>
<feature type="transmembrane region" description="Helical" evidence="2">
    <location>
        <begin position="254"/>
        <end position="279"/>
    </location>
</feature>
<feature type="compositionally biased region" description="Low complexity" evidence="1">
    <location>
        <begin position="110"/>
        <end position="142"/>
    </location>
</feature>
<gene>
    <name evidence="4" type="ORF">BAUCODRAFT_33248</name>
</gene>
<dbReference type="PANTHER" id="PTHR44873">
    <property type="entry name" value="DNAJ HOMOLOG SUBFAMILY C MEMBER 30, MITOCHONDRIAL"/>
    <property type="match status" value="1"/>
</dbReference>
<dbReference type="eggNOG" id="KOG0715">
    <property type="taxonomic scope" value="Eukaryota"/>
</dbReference>
<dbReference type="Proteomes" id="UP000011761">
    <property type="component" value="Unassembled WGS sequence"/>
</dbReference>
<feature type="compositionally biased region" description="Basic and acidic residues" evidence="1">
    <location>
        <begin position="207"/>
        <end position="225"/>
    </location>
</feature>
<dbReference type="Gene3D" id="1.10.287.110">
    <property type="entry name" value="DnaJ domain"/>
    <property type="match status" value="1"/>
</dbReference>
<feature type="domain" description="J" evidence="3">
    <location>
        <begin position="42"/>
        <end position="107"/>
    </location>
</feature>
<feature type="compositionally biased region" description="Low complexity" evidence="1">
    <location>
        <begin position="183"/>
        <end position="192"/>
    </location>
</feature>
<evidence type="ECO:0000259" key="3">
    <source>
        <dbReference type="PROSITE" id="PS50076"/>
    </source>
</evidence>
<dbReference type="KEGG" id="bcom:BAUCODRAFT_33248"/>
<keyword evidence="5" id="KW-1185">Reference proteome</keyword>
<reference evidence="4 5" key="1">
    <citation type="journal article" date="2012" name="PLoS Pathog.">
        <title>Diverse lifestyles and strategies of plant pathogenesis encoded in the genomes of eighteen Dothideomycetes fungi.</title>
        <authorList>
            <person name="Ohm R.A."/>
            <person name="Feau N."/>
            <person name="Henrissat B."/>
            <person name="Schoch C.L."/>
            <person name="Horwitz B.A."/>
            <person name="Barry K.W."/>
            <person name="Condon B.J."/>
            <person name="Copeland A.C."/>
            <person name="Dhillon B."/>
            <person name="Glaser F."/>
            <person name="Hesse C.N."/>
            <person name="Kosti I."/>
            <person name="LaButti K."/>
            <person name="Lindquist E.A."/>
            <person name="Lucas S."/>
            <person name="Salamov A.A."/>
            <person name="Bradshaw R.E."/>
            <person name="Ciuffetti L."/>
            <person name="Hamelin R.C."/>
            <person name="Kema G.H.J."/>
            <person name="Lawrence C."/>
            <person name="Scott J.A."/>
            <person name="Spatafora J.W."/>
            <person name="Turgeon B.G."/>
            <person name="de Wit P.J.G.M."/>
            <person name="Zhong S."/>
            <person name="Goodwin S.B."/>
            <person name="Grigoriev I.V."/>
        </authorList>
    </citation>
    <scope>NUCLEOTIDE SEQUENCE [LARGE SCALE GENOMIC DNA]</scope>
    <source>
        <strain evidence="4 5">UAMH 10762</strain>
    </source>
</reference>
<dbReference type="Pfam" id="PF00226">
    <property type="entry name" value="DnaJ"/>
    <property type="match status" value="1"/>
</dbReference>
<dbReference type="RefSeq" id="XP_007675281.1">
    <property type="nucleotide sequence ID" value="XM_007677091.1"/>
</dbReference>
<evidence type="ECO:0000256" key="1">
    <source>
        <dbReference type="SAM" id="MobiDB-lite"/>
    </source>
</evidence>
<dbReference type="SMART" id="SM00271">
    <property type="entry name" value="DnaJ"/>
    <property type="match status" value="1"/>
</dbReference>
<feature type="region of interest" description="Disordered" evidence="1">
    <location>
        <begin position="91"/>
        <end position="231"/>
    </location>
</feature>
<dbReference type="EMBL" id="KB445554">
    <property type="protein sequence ID" value="EMC97530.1"/>
    <property type="molecule type" value="Genomic_DNA"/>
</dbReference>
<dbReference type="CDD" id="cd06257">
    <property type="entry name" value="DnaJ"/>
    <property type="match status" value="1"/>
</dbReference>
<dbReference type="SUPFAM" id="SSF46565">
    <property type="entry name" value="Chaperone J-domain"/>
    <property type="match status" value="1"/>
</dbReference>
<dbReference type="PRINTS" id="PR00625">
    <property type="entry name" value="JDOMAIN"/>
</dbReference>
<feature type="compositionally biased region" description="Basic and acidic residues" evidence="1">
    <location>
        <begin position="97"/>
        <end position="109"/>
    </location>
</feature>
<dbReference type="AlphaFoldDB" id="M2NEZ5"/>
<evidence type="ECO:0000313" key="5">
    <source>
        <dbReference type="Proteomes" id="UP000011761"/>
    </source>
</evidence>
<keyword evidence="2" id="KW-0472">Membrane</keyword>
<keyword evidence="2" id="KW-1133">Transmembrane helix</keyword>
<dbReference type="OMA" id="ANPGQHP"/>
<sequence>MIARPPLLQRTAQSCLHLQNTARRRHFHPTTSLHANDTGIPNHYRTLDLPPTATPVEIKKQFYRLSKAHHPDLHPDDPHAAERFVQISEAHAVLGSPEKKSRYDRDFHRASQSQSSSGTPSHPSGSYSSASAGHAGSRPASGLSRRRTQFRGPPPSFYRSGGWGEHGEKRGEAASRPSHAHEAQGQQSQGATAGTGPGGFTTGFDNDVNHFDHEGHYRTHSDIERTRHRARRKLHHGVRGVRGEEIEYESGGSMLFNFLMVSGVLVFAFGGSAMAMGVFGARWGMGQGRGGKEDG</sequence>
<dbReference type="PROSITE" id="PS50076">
    <property type="entry name" value="DNAJ_2"/>
    <property type="match status" value="1"/>
</dbReference>
<dbReference type="InterPro" id="IPR036869">
    <property type="entry name" value="J_dom_sf"/>
</dbReference>